<gene>
    <name evidence="2" type="ORF">Vbra_22895</name>
</gene>
<proteinExistence type="predicted"/>
<evidence type="ECO:0008006" key="4">
    <source>
        <dbReference type="Google" id="ProtNLM"/>
    </source>
</evidence>
<name>A0A0G4EMG1_VITBC</name>
<keyword evidence="3" id="KW-1185">Reference proteome</keyword>
<dbReference type="SUPFAM" id="SSF56436">
    <property type="entry name" value="C-type lectin-like"/>
    <property type="match status" value="1"/>
</dbReference>
<protein>
    <recommendedName>
        <fullName evidence="4">C-type lectin domain-containing protein</fullName>
    </recommendedName>
</protein>
<reference evidence="2 3" key="1">
    <citation type="submission" date="2014-11" db="EMBL/GenBank/DDBJ databases">
        <authorList>
            <person name="Zhu J."/>
            <person name="Qi W."/>
            <person name="Song R."/>
        </authorList>
    </citation>
    <scope>NUCLEOTIDE SEQUENCE [LARGE SCALE GENOMIC DNA]</scope>
</reference>
<dbReference type="Proteomes" id="UP000041254">
    <property type="component" value="Unassembled WGS sequence"/>
</dbReference>
<accession>A0A0G4EMG1</accession>
<dbReference type="VEuPathDB" id="CryptoDB:Vbra_22895"/>
<organism evidence="2 3">
    <name type="scientific">Vitrella brassicaformis (strain CCMP3155)</name>
    <dbReference type="NCBI Taxonomy" id="1169540"/>
    <lineage>
        <taxon>Eukaryota</taxon>
        <taxon>Sar</taxon>
        <taxon>Alveolata</taxon>
        <taxon>Colpodellida</taxon>
        <taxon>Vitrellaceae</taxon>
        <taxon>Vitrella</taxon>
    </lineage>
</organism>
<feature type="region of interest" description="Disordered" evidence="1">
    <location>
        <begin position="151"/>
        <end position="174"/>
    </location>
</feature>
<evidence type="ECO:0000256" key="1">
    <source>
        <dbReference type="SAM" id="MobiDB-lite"/>
    </source>
</evidence>
<dbReference type="InParanoid" id="A0A0G4EMG1"/>
<dbReference type="InterPro" id="IPR016187">
    <property type="entry name" value="CTDL_fold"/>
</dbReference>
<evidence type="ECO:0000313" key="3">
    <source>
        <dbReference type="Proteomes" id="UP000041254"/>
    </source>
</evidence>
<sequence length="174" mass="19493">MSLSEPRPPPCPHIAGILRAFGFYSMISTSAQLIPRLKKPRDDGDESLLHFWWSLVVAWLISVLVPGASNHYGTPPAGDWVHRPHSCSYYYIDTTVTEDYWELKYACENAKPEWSGSLVIIDDGYESEWLADYLRAEGDDGKKMWVLYTRNGPDPGEVPENMPDIGGSSAERGG</sequence>
<evidence type="ECO:0000313" key="2">
    <source>
        <dbReference type="EMBL" id="CEL98359.1"/>
    </source>
</evidence>
<dbReference type="EMBL" id="CDMY01000269">
    <property type="protein sequence ID" value="CEL98359.1"/>
    <property type="molecule type" value="Genomic_DNA"/>
</dbReference>
<dbReference type="AlphaFoldDB" id="A0A0G4EMG1"/>
<dbReference type="PhylomeDB" id="A0A0G4EMG1"/>